<feature type="region of interest" description="Disordered" evidence="4">
    <location>
        <begin position="497"/>
        <end position="599"/>
    </location>
</feature>
<feature type="coiled-coil region" evidence="3">
    <location>
        <begin position="972"/>
        <end position="1006"/>
    </location>
</feature>
<dbReference type="Pfam" id="PF06367">
    <property type="entry name" value="Drf_FH3"/>
    <property type="match status" value="1"/>
</dbReference>
<dbReference type="InterPro" id="IPR010472">
    <property type="entry name" value="FH3_dom"/>
</dbReference>
<dbReference type="PROSITE" id="PS51231">
    <property type="entry name" value="DAD"/>
    <property type="match status" value="1"/>
</dbReference>
<reference evidence="8" key="2">
    <citation type="journal article" date="2021" name="Genome Biol. Evol.">
        <title>Developing a high-quality reference genome for a parasitic bivalve with doubly uniparental inheritance (Bivalvia: Unionida).</title>
        <authorList>
            <person name="Smith C.H."/>
        </authorList>
    </citation>
    <scope>NUCLEOTIDE SEQUENCE</scope>
    <source>
        <strain evidence="8">CHS0354</strain>
        <tissue evidence="8">Mantle</tissue>
    </source>
</reference>
<reference evidence="8" key="1">
    <citation type="journal article" date="2021" name="Genome Biol. Evol.">
        <title>A High-Quality Reference Genome for a Parasitic Bivalve with Doubly Uniparental Inheritance (Bivalvia: Unionida).</title>
        <authorList>
            <person name="Smith C.H."/>
        </authorList>
    </citation>
    <scope>NUCLEOTIDE SEQUENCE</scope>
    <source>
        <strain evidence="8">CHS0354</strain>
    </source>
</reference>
<dbReference type="Gene3D" id="1.25.10.10">
    <property type="entry name" value="Leucine-rich Repeat Variant"/>
    <property type="match status" value="1"/>
</dbReference>
<dbReference type="InterPro" id="IPR011989">
    <property type="entry name" value="ARM-like"/>
</dbReference>
<evidence type="ECO:0000259" key="6">
    <source>
        <dbReference type="PROSITE" id="PS51232"/>
    </source>
</evidence>
<dbReference type="InterPro" id="IPR015425">
    <property type="entry name" value="FH2_Formin"/>
</dbReference>
<keyword evidence="2 3" id="KW-0175">Coiled coil</keyword>
<keyword evidence="9" id="KW-1185">Reference proteome</keyword>
<evidence type="ECO:0000256" key="1">
    <source>
        <dbReference type="ARBA" id="ARBA00008214"/>
    </source>
</evidence>
<dbReference type="InterPro" id="IPR016024">
    <property type="entry name" value="ARM-type_fold"/>
</dbReference>
<name>A0AAE0T9T0_9BIVA</name>
<evidence type="ECO:0000313" key="8">
    <source>
        <dbReference type="EMBL" id="KAK3606410.1"/>
    </source>
</evidence>
<dbReference type="SUPFAM" id="SSF48371">
    <property type="entry name" value="ARM repeat"/>
    <property type="match status" value="1"/>
</dbReference>
<protein>
    <submittedName>
        <fullName evidence="8">Uncharacterized protein</fullName>
    </submittedName>
</protein>
<dbReference type="InterPro" id="IPR042201">
    <property type="entry name" value="FH2_Formin_sf"/>
</dbReference>
<evidence type="ECO:0000313" key="9">
    <source>
        <dbReference type="Proteomes" id="UP001195483"/>
    </source>
</evidence>
<sequence length="1100" mass="123615">MDKKPRNSFLDRMGGTFRLGGSKEKSKSKSTTVHGGRLPSTDEEPGNGSQYGFAPPTESFNNLTDEEIGKKFEQMLDDMNLTEEKKAPLRKKDINAKRAMLVMQIKVPAKKSGELDSPQSFVTELRNPDLRGEKRLRVLESLRVSLTSNPVSWCEEFGVTGLNAILNNLIYCCDSKSEKKATYECVRCLKAFMNSKFGLREIIKHEEALTILSRTIDPSDATTMLEAVKILAAVCLVPPDGHEKVLEGITVCGEIRSQDRFLPVICGLGMRDNIQMQVSCIQLVNAIVSTPDDLDFRLHLRNEIMRTGLIDLIGQLENQMEENLQIQLNVFHDHQEEDMEELSHRYDNARVEFDDPVQCFQLIYNTVKDTIAEPYYLSILQHFLCIRDEVYTRVQYYKLIEECVTQIVLHRNGLDPDFRHTKRFNIDVQPLLSSLAEKSKFEDTEVSIIEMTSKYEASLTAKQESEAKASTLEEKVKQLEAELAYLKGRINEDVGNKISNAINRGGGPPPPPLPPSFGGGPPPPPPPPPPLISGGGPPPPPPPPLPPGGGPPRPPPPPGGGPPPPPLPGMGPPPPPMPGALSPPSAPSPPVTVLPHGMQPKKKYNINAATKRINWNKVNVRLLEKDSFWVKANEEKFESDDLLSELVENFSTKTVAKDNNEAHEKKPVKKGKELKVLDPKAGQNLSILLGSIKIPYKEIKRRILEMDEENLTSAMIEQLIKYMPEPEQMNQLAGMKDLYDELAEPEQFAVTMSSIKRLVPRLKSMLFKMKFPESVSDIKPDLVNAREACEEVRLSSKFSRILELILLFGNVLNAGSRNAQSPGFEISFLSKLQNTKSQDGKTTLMHFLANIIEKKYPDLLNFHEELIHCDKAAQVSDDNLKKNITQMEKQLSQLETDLKAGGKSPDGDRFGDVMNQFVTSATEQFEVLRAMYNKLESLYKDLGKYFCFDSFKYTLEEFFGDIKAFKESFSQAVKDNVKLRETEEKIRRAKEAKEKAEREKQAKVARKKALVDMTTDENQEGVMDNLMEALKTGSAFNMGREKRDGKKRTPRAAGDDRFSSLSRSRVWRRPPISLNGDEADYELKDVHNFRDPDLGKMSSS</sequence>
<evidence type="ECO:0000256" key="4">
    <source>
        <dbReference type="SAM" id="MobiDB-lite"/>
    </source>
</evidence>
<dbReference type="PANTHER" id="PTHR45691:SF6">
    <property type="entry name" value="PROTEIN DIAPHANOUS"/>
    <property type="match status" value="1"/>
</dbReference>
<dbReference type="InterPro" id="IPR044933">
    <property type="entry name" value="DIA_GBD_sf"/>
</dbReference>
<evidence type="ECO:0000256" key="3">
    <source>
        <dbReference type="SAM" id="Coils"/>
    </source>
</evidence>
<dbReference type="InterPro" id="IPR010473">
    <property type="entry name" value="GTPase-bd"/>
</dbReference>
<dbReference type="PROSITE" id="PS51444">
    <property type="entry name" value="FH2"/>
    <property type="match status" value="1"/>
</dbReference>
<dbReference type="GO" id="GO:0003779">
    <property type="term" value="F:actin binding"/>
    <property type="evidence" value="ECO:0007669"/>
    <property type="project" value="InterPro"/>
</dbReference>
<dbReference type="Pfam" id="PF02181">
    <property type="entry name" value="FH2"/>
    <property type="match status" value="1"/>
</dbReference>
<feature type="region of interest" description="Disordered" evidence="4">
    <location>
        <begin position="1034"/>
        <end position="1100"/>
    </location>
</feature>
<dbReference type="Proteomes" id="UP001195483">
    <property type="component" value="Unassembled WGS sequence"/>
</dbReference>
<dbReference type="SMART" id="SM01140">
    <property type="entry name" value="Drf_GBD"/>
    <property type="match status" value="1"/>
</dbReference>
<feature type="compositionally biased region" description="Basic and acidic residues" evidence="4">
    <location>
        <begin position="1081"/>
        <end position="1094"/>
    </location>
</feature>
<dbReference type="PROSITE" id="PS51232">
    <property type="entry name" value="GBD_FH3"/>
    <property type="match status" value="1"/>
</dbReference>
<evidence type="ECO:0000256" key="2">
    <source>
        <dbReference type="ARBA" id="ARBA00023054"/>
    </source>
</evidence>
<dbReference type="Gene3D" id="1.20.58.2220">
    <property type="entry name" value="Formin, FH2 domain"/>
    <property type="match status" value="1"/>
</dbReference>
<dbReference type="SMART" id="SM01139">
    <property type="entry name" value="Drf_FH3"/>
    <property type="match status" value="1"/>
</dbReference>
<dbReference type="Pfam" id="PF06371">
    <property type="entry name" value="Drf_GBD"/>
    <property type="match status" value="1"/>
</dbReference>
<proteinExistence type="inferred from homology"/>
<comment type="caution">
    <text evidence="8">The sequence shown here is derived from an EMBL/GenBank/DDBJ whole genome shotgun (WGS) entry which is preliminary data.</text>
</comment>
<dbReference type="PANTHER" id="PTHR45691">
    <property type="entry name" value="PROTEIN DIAPHANOUS"/>
    <property type="match status" value="1"/>
</dbReference>
<feature type="domain" description="DAD" evidence="5">
    <location>
        <begin position="1016"/>
        <end position="1045"/>
    </location>
</feature>
<comment type="similarity">
    <text evidence="1">Belongs to the formin homology family. Diaphanous subfamily.</text>
</comment>
<accession>A0AAE0T9T0</accession>
<dbReference type="InterPro" id="IPR051412">
    <property type="entry name" value="Formin_Homology_Diaphanous_sf"/>
</dbReference>
<dbReference type="GO" id="GO:0005884">
    <property type="term" value="C:actin filament"/>
    <property type="evidence" value="ECO:0007669"/>
    <property type="project" value="TreeGrafter"/>
</dbReference>
<dbReference type="InterPro" id="IPR014768">
    <property type="entry name" value="GBD/FH3_dom"/>
</dbReference>
<dbReference type="Gene3D" id="1.10.238.150">
    <property type="entry name" value="Formin, FH3 diaphanous domain"/>
    <property type="match status" value="1"/>
</dbReference>
<gene>
    <name evidence="8" type="ORF">CHS0354_042060</name>
</gene>
<evidence type="ECO:0000259" key="7">
    <source>
        <dbReference type="PROSITE" id="PS51444"/>
    </source>
</evidence>
<dbReference type="Gene3D" id="6.10.30.30">
    <property type="match status" value="1"/>
</dbReference>
<feature type="region of interest" description="Disordered" evidence="4">
    <location>
        <begin position="1"/>
        <end position="54"/>
    </location>
</feature>
<feature type="coiled-coil region" evidence="3">
    <location>
        <begin position="462"/>
        <end position="489"/>
    </location>
</feature>
<dbReference type="GO" id="GO:0031267">
    <property type="term" value="F:small GTPase binding"/>
    <property type="evidence" value="ECO:0007669"/>
    <property type="project" value="InterPro"/>
</dbReference>
<feature type="compositionally biased region" description="Pro residues" evidence="4">
    <location>
        <begin position="507"/>
        <end position="578"/>
    </location>
</feature>
<feature type="domain" description="FH2" evidence="7">
    <location>
        <begin position="600"/>
        <end position="995"/>
    </location>
</feature>
<dbReference type="Gene3D" id="1.20.58.630">
    <property type="match status" value="1"/>
</dbReference>
<evidence type="ECO:0000259" key="5">
    <source>
        <dbReference type="PROSITE" id="PS51231"/>
    </source>
</evidence>
<organism evidence="8 9">
    <name type="scientific">Potamilus streckersoni</name>
    <dbReference type="NCBI Taxonomy" id="2493646"/>
    <lineage>
        <taxon>Eukaryota</taxon>
        <taxon>Metazoa</taxon>
        <taxon>Spiralia</taxon>
        <taxon>Lophotrochozoa</taxon>
        <taxon>Mollusca</taxon>
        <taxon>Bivalvia</taxon>
        <taxon>Autobranchia</taxon>
        <taxon>Heteroconchia</taxon>
        <taxon>Palaeoheterodonta</taxon>
        <taxon>Unionida</taxon>
        <taxon>Unionoidea</taxon>
        <taxon>Unionidae</taxon>
        <taxon>Ambleminae</taxon>
        <taxon>Lampsilini</taxon>
        <taxon>Potamilus</taxon>
    </lineage>
</organism>
<dbReference type="SMART" id="SM00498">
    <property type="entry name" value="FH2"/>
    <property type="match status" value="1"/>
</dbReference>
<dbReference type="InterPro" id="IPR014767">
    <property type="entry name" value="DAD_dom"/>
</dbReference>
<dbReference type="Gene3D" id="1.10.20.40">
    <property type="entry name" value="Formin, diaphanous GTPase-binding domain"/>
    <property type="match status" value="1"/>
</dbReference>
<dbReference type="AlphaFoldDB" id="A0AAE0T9T0"/>
<dbReference type="EMBL" id="JAEAOA010002352">
    <property type="protein sequence ID" value="KAK3606410.1"/>
    <property type="molecule type" value="Genomic_DNA"/>
</dbReference>
<feature type="domain" description="GBD/FH3" evidence="6">
    <location>
        <begin position="60"/>
        <end position="415"/>
    </location>
</feature>
<dbReference type="GO" id="GO:0030041">
    <property type="term" value="P:actin filament polymerization"/>
    <property type="evidence" value="ECO:0007669"/>
    <property type="project" value="TreeGrafter"/>
</dbReference>
<dbReference type="SUPFAM" id="SSF101447">
    <property type="entry name" value="Formin homology 2 domain (FH2 domain)"/>
    <property type="match status" value="1"/>
</dbReference>
<reference evidence="8" key="3">
    <citation type="submission" date="2023-05" db="EMBL/GenBank/DDBJ databases">
        <authorList>
            <person name="Smith C.H."/>
        </authorList>
    </citation>
    <scope>NUCLEOTIDE SEQUENCE</scope>
    <source>
        <strain evidence="8">CHS0354</strain>
        <tissue evidence="8">Mantle</tissue>
    </source>
</reference>